<reference evidence="1 2" key="1">
    <citation type="submission" date="2019-01" db="EMBL/GenBank/DDBJ databases">
        <title>Genomic insights into a novel species Rhodoferax sp.</title>
        <authorList>
            <person name="Jin L."/>
        </authorList>
    </citation>
    <scope>NUCLEOTIDE SEQUENCE [LARGE SCALE GENOMIC DNA]</scope>
    <source>
        <strain evidence="1 2">CHu59-6-5</strain>
    </source>
</reference>
<dbReference type="OrthoDB" id="8839181at2"/>
<protein>
    <recommendedName>
        <fullName evidence="3">Carboxymuconolactone decarboxylase family protein</fullName>
    </recommendedName>
</protein>
<name>A0A515DAC6_9BURK</name>
<sequence>MALLLDEIAWSEPLLAADPDPAWTAELKRRGAHVFEVDRRVAASPWLREAAYSVTSYVPSEISERQLHMGAMIIAQENACRYCYGANRAYMKVLGYSESFIQNIERDVHVAEMDAKERAAIAFCRNLSRSRPRPARDTIDQLVGLGFTRLQVNEMAFLIAFGCFYNRLATLMACPPERSFEAMANGPVGRLLGLVVPLWGRLTHAGARRASTDVPLEATALKAGPFGSVVALLAGLPAARIMKAALDGAFDLPLISRPAKALMFAVVARTLDCGYCEGEAAQLLADEGVDAAEFDIAMDTLGSTRLRPDENAMVAWTRETVSYETAAIQRQTRSLGAGLNRAVLLEAIGVAALANATVRLAMLRE</sequence>
<proteinExistence type="predicted"/>
<evidence type="ECO:0008006" key="3">
    <source>
        <dbReference type="Google" id="ProtNLM"/>
    </source>
</evidence>
<gene>
    <name evidence="1" type="ORF">EUB48_08760</name>
</gene>
<dbReference type="PANTHER" id="PTHR35446:SF2">
    <property type="entry name" value="CARBOXYMUCONOLACTONE DECARBOXYLASE-LIKE DOMAIN-CONTAINING PROTEIN"/>
    <property type="match status" value="1"/>
</dbReference>
<keyword evidence="2" id="KW-1185">Reference proteome</keyword>
<dbReference type="EMBL" id="CP035503">
    <property type="protein sequence ID" value="QDL37354.1"/>
    <property type="molecule type" value="Genomic_DNA"/>
</dbReference>
<dbReference type="SUPFAM" id="SSF69118">
    <property type="entry name" value="AhpD-like"/>
    <property type="match status" value="2"/>
</dbReference>
<evidence type="ECO:0000313" key="1">
    <source>
        <dbReference type="EMBL" id="QDL37354.1"/>
    </source>
</evidence>
<evidence type="ECO:0000313" key="2">
    <source>
        <dbReference type="Proteomes" id="UP000316798"/>
    </source>
</evidence>
<dbReference type="Proteomes" id="UP000316798">
    <property type="component" value="Chromosome"/>
</dbReference>
<accession>A0A515DAC6</accession>
<dbReference type="RefSeq" id="WP_142818524.1">
    <property type="nucleotide sequence ID" value="NZ_CP035503.1"/>
</dbReference>
<dbReference type="KEGG" id="rhf:EUB48_08760"/>
<organism evidence="1 2">
    <name type="scientific">Rhodoferax sediminis</name>
    <dbReference type="NCBI Taxonomy" id="2509614"/>
    <lineage>
        <taxon>Bacteria</taxon>
        <taxon>Pseudomonadati</taxon>
        <taxon>Pseudomonadota</taxon>
        <taxon>Betaproteobacteria</taxon>
        <taxon>Burkholderiales</taxon>
        <taxon>Comamonadaceae</taxon>
        <taxon>Rhodoferax</taxon>
    </lineage>
</organism>
<dbReference type="InterPro" id="IPR029032">
    <property type="entry name" value="AhpD-like"/>
</dbReference>
<dbReference type="PANTHER" id="PTHR35446">
    <property type="entry name" value="SI:CH211-175M2.5"/>
    <property type="match status" value="1"/>
</dbReference>
<dbReference type="Gene3D" id="1.20.1290.10">
    <property type="entry name" value="AhpD-like"/>
    <property type="match status" value="2"/>
</dbReference>
<dbReference type="AlphaFoldDB" id="A0A515DAC6"/>